<proteinExistence type="predicted"/>
<dbReference type="EMBL" id="JACIEA010000001">
    <property type="protein sequence ID" value="MBB3943068.1"/>
    <property type="molecule type" value="Genomic_DNA"/>
</dbReference>
<dbReference type="EC" id="5.4.99.5" evidence="1"/>
<reference evidence="5 6" key="1">
    <citation type="submission" date="2020-08" db="EMBL/GenBank/DDBJ databases">
        <title>Genomic Encyclopedia of Type Strains, Phase IV (KMG-IV): sequencing the most valuable type-strain genomes for metagenomic binning, comparative biology and taxonomic classification.</title>
        <authorList>
            <person name="Goeker M."/>
        </authorList>
    </citation>
    <scope>NUCLEOTIDE SEQUENCE [LARGE SCALE GENOMIC DNA]</scope>
    <source>
        <strain evidence="5 6">DSM 29050</strain>
    </source>
</reference>
<dbReference type="InterPro" id="IPR036979">
    <property type="entry name" value="CM_dom_sf"/>
</dbReference>
<dbReference type="AlphaFoldDB" id="A0A840AY79"/>
<keyword evidence="5" id="KW-0456">Lyase</keyword>
<dbReference type="Pfam" id="PF01817">
    <property type="entry name" value="CM_2"/>
    <property type="match status" value="1"/>
</dbReference>
<gene>
    <name evidence="5" type="ORF">GGR91_001290</name>
</gene>
<dbReference type="InterPro" id="IPR036263">
    <property type="entry name" value="Chorismate_II_sf"/>
</dbReference>
<comment type="caution">
    <text evidence="5">The sequence shown here is derived from an EMBL/GenBank/DDBJ whole genome shotgun (WGS) entry which is preliminary data.</text>
</comment>
<dbReference type="InterPro" id="IPR002701">
    <property type="entry name" value="CM_II_prokaryot"/>
</dbReference>
<feature type="binding site" evidence="3">
    <location>
        <position position="37"/>
    </location>
    <ligand>
        <name>substrate</name>
    </ligand>
</feature>
<sequence length="105" mass="11434">MSSTDSPKNPGNCTTMVDVRAGVDAVDAQLVDLLAQRFAYMDAAARVKTERTAVRDEARKQQVLANVKDAARNAGIPAEVVGDLWELLVEASIAYELEKWDANRA</sequence>
<dbReference type="Proteomes" id="UP000581447">
    <property type="component" value="Unassembled WGS sequence"/>
</dbReference>
<evidence type="ECO:0000256" key="3">
    <source>
        <dbReference type="PIRSR" id="PIRSR029775-1"/>
    </source>
</evidence>
<keyword evidence="5" id="KW-0670">Pyruvate</keyword>
<keyword evidence="2" id="KW-0413">Isomerase</keyword>
<feature type="domain" description="Chorismate mutase" evidence="4">
    <location>
        <begin position="10"/>
        <end position="100"/>
    </location>
</feature>
<dbReference type="InterPro" id="IPR051331">
    <property type="entry name" value="Chorismate_mutase-related"/>
</dbReference>
<accession>A0A840AY79</accession>
<dbReference type="SUPFAM" id="SSF48600">
    <property type="entry name" value="Chorismate mutase II"/>
    <property type="match status" value="1"/>
</dbReference>
<dbReference type="PANTHER" id="PTHR38041:SF1">
    <property type="entry name" value="CHORISMATE MUTASE"/>
    <property type="match status" value="1"/>
</dbReference>
<evidence type="ECO:0000313" key="5">
    <source>
        <dbReference type="EMBL" id="MBB3943068.1"/>
    </source>
</evidence>
<evidence type="ECO:0000256" key="2">
    <source>
        <dbReference type="ARBA" id="ARBA00023235"/>
    </source>
</evidence>
<feature type="binding site" evidence="3">
    <location>
        <position position="96"/>
    </location>
    <ligand>
        <name>substrate</name>
    </ligand>
</feature>
<protein>
    <recommendedName>
        <fullName evidence="1">chorismate mutase</fullName>
        <ecNumber evidence="1">5.4.99.5</ecNumber>
    </recommendedName>
</protein>
<dbReference type="SMART" id="SM00830">
    <property type="entry name" value="CM_2"/>
    <property type="match status" value="1"/>
</dbReference>
<dbReference type="RefSeq" id="WP_183941186.1">
    <property type="nucleotide sequence ID" value="NZ_BAABBG010000023.1"/>
</dbReference>
<dbReference type="GO" id="GO:0004106">
    <property type="term" value="F:chorismate mutase activity"/>
    <property type="evidence" value="ECO:0007669"/>
    <property type="project" value="UniProtKB-EC"/>
</dbReference>
<organism evidence="5 6">
    <name type="scientific">Sphingorhabdus rigui</name>
    <dbReference type="NCBI Taxonomy" id="1282858"/>
    <lineage>
        <taxon>Bacteria</taxon>
        <taxon>Pseudomonadati</taxon>
        <taxon>Pseudomonadota</taxon>
        <taxon>Alphaproteobacteria</taxon>
        <taxon>Sphingomonadales</taxon>
        <taxon>Sphingomonadaceae</taxon>
        <taxon>Sphingorhabdus</taxon>
    </lineage>
</organism>
<dbReference type="Gene3D" id="1.20.59.10">
    <property type="entry name" value="Chorismate mutase"/>
    <property type="match status" value="1"/>
</dbReference>
<name>A0A840AY79_9SPHN</name>
<dbReference type="GO" id="GO:0009697">
    <property type="term" value="P:salicylic acid biosynthetic process"/>
    <property type="evidence" value="ECO:0007669"/>
    <property type="project" value="InterPro"/>
</dbReference>
<evidence type="ECO:0000256" key="1">
    <source>
        <dbReference type="ARBA" id="ARBA00012404"/>
    </source>
</evidence>
<keyword evidence="6" id="KW-1185">Reference proteome</keyword>
<dbReference type="GO" id="GO:0046417">
    <property type="term" value="P:chorismate metabolic process"/>
    <property type="evidence" value="ECO:0007669"/>
    <property type="project" value="InterPro"/>
</dbReference>
<evidence type="ECO:0000313" key="6">
    <source>
        <dbReference type="Proteomes" id="UP000581447"/>
    </source>
</evidence>
<feature type="binding site" evidence="3">
    <location>
        <position position="20"/>
    </location>
    <ligand>
        <name>substrate</name>
    </ligand>
</feature>
<dbReference type="PIRSF" id="PIRSF029775">
    <property type="entry name" value="Isochor_pyr_lyas"/>
    <property type="match status" value="1"/>
</dbReference>
<evidence type="ECO:0000259" key="4">
    <source>
        <dbReference type="PROSITE" id="PS51168"/>
    </source>
</evidence>
<dbReference type="PANTHER" id="PTHR38041">
    <property type="entry name" value="CHORISMATE MUTASE"/>
    <property type="match status" value="1"/>
</dbReference>
<dbReference type="GO" id="GO:0016835">
    <property type="term" value="F:carbon-oxygen lyase activity"/>
    <property type="evidence" value="ECO:0007669"/>
    <property type="project" value="InterPro"/>
</dbReference>
<dbReference type="InterPro" id="IPR008241">
    <property type="entry name" value="Isochorismate_pyruvate-lyase"/>
</dbReference>
<feature type="binding site" evidence="3">
    <location>
        <position position="48"/>
    </location>
    <ligand>
        <name>substrate</name>
    </ligand>
</feature>
<dbReference type="PROSITE" id="PS51168">
    <property type="entry name" value="CHORISMATE_MUT_2"/>
    <property type="match status" value="1"/>
</dbReference>